<dbReference type="AlphaFoldDB" id="A0A1B2DVQ5"/>
<sequence>MKLRIVPIMLTVVISALVLFGGWFLYQRFAVQSPLADVVSQYEGVKSSHIDIKQDAVSLKLDLAPDTNLQDLVQHIKREGKSVIGSRELKIQVEDHSSKALDEWWEKAMLSVAEAMDNKQYTNIQTSLDRLAADTPNLKAKATIDDNNVYISLSDGESGKFIILPRQPGKMEVWSHA</sequence>
<reference evidence="2" key="1">
    <citation type="submission" date="2016-08" db="EMBL/GenBank/DDBJ databases">
        <title>Complete Genome Seqeunce of Paenibacillus sp. nov. IHBB 9852 from high altitute lake of Indian trans-Himalayas.</title>
        <authorList>
            <person name="Kiran S."/>
            <person name="Swarnkar M.K."/>
            <person name="Rana A."/>
            <person name="Tewari R."/>
            <person name="Gulati A."/>
        </authorList>
    </citation>
    <scope>NUCLEOTIDE SEQUENCE [LARGE SCALE GENOMIC DNA]</scope>
    <source>
        <strain evidence="2">IHBB 9852</strain>
    </source>
</reference>
<keyword evidence="1" id="KW-0472">Membrane</keyword>
<dbReference type="KEGG" id="pib:BBD41_03870"/>
<name>A0A1B2DVQ5_9BACL</name>
<organism evidence="2">
    <name type="scientific">Paenibacillus ihbetae</name>
    <dbReference type="NCBI Taxonomy" id="1870820"/>
    <lineage>
        <taxon>Bacteria</taxon>
        <taxon>Bacillati</taxon>
        <taxon>Bacillota</taxon>
        <taxon>Bacilli</taxon>
        <taxon>Bacillales</taxon>
        <taxon>Paenibacillaceae</taxon>
        <taxon>Paenibacillus</taxon>
    </lineage>
</organism>
<feature type="transmembrane region" description="Helical" evidence="1">
    <location>
        <begin position="6"/>
        <end position="26"/>
    </location>
</feature>
<dbReference type="Proteomes" id="UP000189059">
    <property type="component" value="Unassembled WGS sequence"/>
</dbReference>
<evidence type="ECO:0000256" key="1">
    <source>
        <dbReference type="SAM" id="Phobius"/>
    </source>
</evidence>
<evidence type="ECO:0000313" key="4">
    <source>
        <dbReference type="Proteomes" id="UP000189059"/>
    </source>
</evidence>
<dbReference type="GeneID" id="48307356"/>
<accession>A0A1B2DVQ5</accession>
<dbReference type="EMBL" id="CP016809">
    <property type="protein sequence ID" value="ANY71788.1"/>
    <property type="molecule type" value="Genomic_DNA"/>
</dbReference>
<gene>
    <name evidence="3" type="ORF">BBD40_02795</name>
    <name evidence="2" type="ORF">BBD41_03870</name>
</gene>
<protein>
    <submittedName>
        <fullName evidence="2">Uncharacterized protein</fullName>
    </submittedName>
</protein>
<dbReference type="OrthoDB" id="2652483at2"/>
<reference evidence="3 4" key="2">
    <citation type="submission" date="2016-12" db="EMBL/GenBank/DDBJ databases">
        <title>Genome sequencing and description of Paenibacillus sp. nov. from high altitude lake in the Indian Trans- Himalayas.</title>
        <authorList>
            <person name="Kiran S."/>
            <person name="Swarnkar M.K."/>
            <person name="Rana A."/>
            <person name="Tewari R."/>
            <person name="Gulati A."/>
        </authorList>
    </citation>
    <scope>NUCLEOTIDE SEQUENCE [LARGE SCALE GENOMIC DNA]</scope>
    <source>
        <strain evidence="3 4">IHBB 9951</strain>
    </source>
</reference>
<proteinExistence type="predicted"/>
<dbReference type="EMBL" id="MRVI01000001">
    <property type="protein sequence ID" value="OOC60907.1"/>
    <property type="molecule type" value="Genomic_DNA"/>
</dbReference>
<evidence type="ECO:0000313" key="3">
    <source>
        <dbReference type="EMBL" id="OOC60907.1"/>
    </source>
</evidence>
<keyword evidence="1" id="KW-1133">Transmembrane helix</keyword>
<dbReference type="RefSeq" id="WP_077565464.1">
    <property type="nucleotide sequence ID" value="NZ_CP016809.1"/>
</dbReference>
<evidence type="ECO:0000313" key="2">
    <source>
        <dbReference type="EMBL" id="ANY71788.1"/>
    </source>
</evidence>
<keyword evidence="4" id="KW-1185">Reference proteome</keyword>
<keyword evidence="1" id="KW-0812">Transmembrane</keyword>